<evidence type="ECO:0000256" key="1">
    <source>
        <dbReference type="SAM" id="MobiDB-lite"/>
    </source>
</evidence>
<dbReference type="AlphaFoldDB" id="B8B150"/>
<sequence>MRPATAEVTRMQLVTVMATRIRPEAMRMQLGRRRRGSGLRDGGGSDAARGGGGGGSDAARSDDGVADATRGRDGGAEARGGDSGTNAACDGGGGADATCSGGSGVDMAQMVSSSSTLSIELPRQQVLRHNLRIESLVYSQSSSDSTINSVEIFCGVR</sequence>
<evidence type="ECO:0000313" key="2">
    <source>
        <dbReference type="EMBL" id="EEC80467.1"/>
    </source>
</evidence>
<evidence type="ECO:0000313" key="3">
    <source>
        <dbReference type="Proteomes" id="UP000007015"/>
    </source>
</evidence>
<feature type="region of interest" description="Disordered" evidence="1">
    <location>
        <begin position="24"/>
        <end position="103"/>
    </location>
</feature>
<dbReference type="HOGENOM" id="CLU_1680818_0_0_1"/>
<feature type="compositionally biased region" description="Gly residues" evidence="1">
    <location>
        <begin position="39"/>
        <end position="56"/>
    </location>
</feature>
<protein>
    <submittedName>
        <fullName evidence="2">Uncharacterized protein</fullName>
    </submittedName>
</protein>
<dbReference type="Gramene" id="BGIOSGA021375-TA">
    <property type="protein sequence ID" value="BGIOSGA021375-PA"/>
    <property type="gene ID" value="BGIOSGA021375"/>
</dbReference>
<dbReference type="Proteomes" id="UP000007015">
    <property type="component" value="Chromosome 6"/>
</dbReference>
<feature type="compositionally biased region" description="Basic and acidic residues" evidence="1">
    <location>
        <begin position="59"/>
        <end position="80"/>
    </location>
</feature>
<proteinExistence type="predicted"/>
<dbReference type="EMBL" id="CM000131">
    <property type="protein sequence ID" value="EEC80467.1"/>
    <property type="molecule type" value="Genomic_DNA"/>
</dbReference>
<reference evidence="2 3" key="1">
    <citation type="journal article" date="2005" name="PLoS Biol.">
        <title>The genomes of Oryza sativa: a history of duplications.</title>
        <authorList>
            <person name="Yu J."/>
            <person name="Wang J."/>
            <person name="Lin W."/>
            <person name="Li S."/>
            <person name="Li H."/>
            <person name="Zhou J."/>
            <person name="Ni P."/>
            <person name="Dong W."/>
            <person name="Hu S."/>
            <person name="Zeng C."/>
            <person name="Zhang J."/>
            <person name="Zhang Y."/>
            <person name="Li R."/>
            <person name="Xu Z."/>
            <person name="Li S."/>
            <person name="Li X."/>
            <person name="Zheng H."/>
            <person name="Cong L."/>
            <person name="Lin L."/>
            <person name="Yin J."/>
            <person name="Geng J."/>
            <person name="Li G."/>
            <person name="Shi J."/>
            <person name="Liu J."/>
            <person name="Lv H."/>
            <person name="Li J."/>
            <person name="Wang J."/>
            <person name="Deng Y."/>
            <person name="Ran L."/>
            <person name="Shi X."/>
            <person name="Wang X."/>
            <person name="Wu Q."/>
            <person name="Li C."/>
            <person name="Ren X."/>
            <person name="Wang J."/>
            <person name="Wang X."/>
            <person name="Li D."/>
            <person name="Liu D."/>
            <person name="Zhang X."/>
            <person name="Ji Z."/>
            <person name="Zhao W."/>
            <person name="Sun Y."/>
            <person name="Zhang Z."/>
            <person name="Bao J."/>
            <person name="Han Y."/>
            <person name="Dong L."/>
            <person name="Ji J."/>
            <person name="Chen P."/>
            <person name="Wu S."/>
            <person name="Liu J."/>
            <person name="Xiao Y."/>
            <person name="Bu D."/>
            <person name="Tan J."/>
            <person name="Yang L."/>
            <person name="Ye C."/>
            <person name="Zhang J."/>
            <person name="Xu J."/>
            <person name="Zhou Y."/>
            <person name="Yu Y."/>
            <person name="Zhang B."/>
            <person name="Zhuang S."/>
            <person name="Wei H."/>
            <person name="Liu B."/>
            <person name="Lei M."/>
            <person name="Yu H."/>
            <person name="Li Y."/>
            <person name="Xu H."/>
            <person name="Wei S."/>
            <person name="He X."/>
            <person name="Fang L."/>
            <person name="Zhang Z."/>
            <person name="Zhang Y."/>
            <person name="Huang X."/>
            <person name="Su Z."/>
            <person name="Tong W."/>
            <person name="Li J."/>
            <person name="Tong Z."/>
            <person name="Li S."/>
            <person name="Ye J."/>
            <person name="Wang L."/>
            <person name="Fang L."/>
            <person name="Lei T."/>
            <person name="Chen C."/>
            <person name="Chen H."/>
            <person name="Xu Z."/>
            <person name="Li H."/>
            <person name="Huang H."/>
            <person name="Zhang F."/>
            <person name="Xu H."/>
            <person name="Li N."/>
            <person name="Zhao C."/>
            <person name="Li S."/>
            <person name="Dong L."/>
            <person name="Huang Y."/>
            <person name="Li L."/>
            <person name="Xi Y."/>
            <person name="Qi Q."/>
            <person name="Li W."/>
            <person name="Zhang B."/>
            <person name="Hu W."/>
            <person name="Zhang Y."/>
            <person name="Tian X."/>
            <person name="Jiao Y."/>
            <person name="Liang X."/>
            <person name="Jin J."/>
            <person name="Gao L."/>
            <person name="Zheng W."/>
            <person name="Hao B."/>
            <person name="Liu S."/>
            <person name="Wang W."/>
            <person name="Yuan L."/>
            <person name="Cao M."/>
            <person name="McDermott J."/>
            <person name="Samudrala R."/>
            <person name="Wang J."/>
            <person name="Wong G.K."/>
            <person name="Yang H."/>
        </authorList>
    </citation>
    <scope>NUCLEOTIDE SEQUENCE [LARGE SCALE GENOMIC DNA]</scope>
    <source>
        <strain evidence="3">cv. 93-11</strain>
    </source>
</reference>
<name>B8B150_ORYSI</name>
<organism evidence="2 3">
    <name type="scientific">Oryza sativa subsp. indica</name>
    <name type="common">Rice</name>
    <dbReference type="NCBI Taxonomy" id="39946"/>
    <lineage>
        <taxon>Eukaryota</taxon>
        <taxon>Viridiplantae</taxon>
        <taxon>Streptophyta</taxon>
        <taxon>Embryophyta</taxon>
        <taxon>Tracheophyta</taxon>
        <taxon>Spermatophyta</taxon>
        <taxon>Magnoliopsida</taxon>
        <taxon>Liliopsida</taxon>
        <taxon>Poales</taxon>
        <taxon>Poaceae</taxon>
        <taxon>BOP clade</taxon>
        <taxon>Oryzoideae</taxon>
        <taxon>Oryzeae</taxon>
        <taxon>Oryzinae</taxon>
        <taxon>Oryza</taxon>
        <taxon>Oryza sativa</taxon>
    </lineage>
</organism>
<accession>B8B150</accession>
<gene>
    <name evidence="2" type="ORF">OsI_22676</name>
</gene>
<keyword evidence="3" id="KW-1185">Reference proteome</keyword>